<keyword evidence="2" id="KW-1185">Reference proteome</keyword>
<comment type="caution">
    <text evidence="1">The sequence shown here is derived from an EMBL/GenBank/DDBJ whole genome shotgun (WGS) entry which is preliminary data.</text>
</comment>
<evidence type="ECO:0000313" key="2">
    <source>
        <dbReference type="Proteomes" id="UP000221165"/>
    </source>
</evidence>
<dbReference type="GeneID" id="94431626"/>
<dbReference type="EMBL" id="MIGC01004595">
    <property type="protein sequence ID" value="PHJ17891.1"/>
    <property type="molecule type" value="Genomic_DNA"/>
</dbReference>
<dbReference type="AlphaFoldDB" id="A0A2C6JPJ2"/>
<accession>A0A2C6JPJ2</accession>
<protein>
    <submittedName>
        <fullName evidence="1">Uncharacterized protein</fullName>
    </submittedName>
</protein>
<dbReference type="VEuPathDB" id="ToxoDB:CSUI_008281"/>
<name>A0A2C6JPJ2_9APIC</name>
<proteinExistence type="predicted"/>
<feature type="non-terminal residue" evidence="1">
    <location>
        <position position="127"/>
    </location>
</feature>
<reference evidence="1 2" key="1">
    <citation type="journal article" date="2017" name="Int. J. Parasitol.">
        <title>The genome of the protozoan parasite Cystoisospora suis and a reverse vaccinology approach to identify vaccine candidates.</title>
        <authorList>
            <person name="Palmieri N."/>
            <person name="Shrestha A."/>
            <person name="Ruttkowski B."/>
            <person name="Beck T."/>
            <person name="Vogl C."/>
            <person name="Tomley F."/>
            <person name="Blake D.P."/>
            <person name="Joachim A."/>
        </authorList>
    </citation>
    <scope>NUCLEOTIDE SEQUENCE [LARGE SCALE GENOMIC DNA]</scope>
    <source>
        <strain evidence="1 2">Wien I</strain>
    </source>
</reference>
<evidence type="ECO:0000313" key="1">
    <source>
        <dbReference type="EMBL" id="PHJ17891.1"/>
    </source>
</evidence>
<dbReference type="RefSeq" id="XP_067919605.1">
    <property type="nucleotide sequence ID" value="XM_068068415.1"/>
</dbReference>
<gene>
    <name evidence="1" type="ORF">CSUI_008281</name>
</gene>
<organism evidence="1 2">
    <name type="scientific">Cystoisospora suis</name>
    <dbReference type="NCBI Taxonomy" id="483139"/>
    <lineage>
        <taxon>Eukaryota</taxon>
        <taxon>Sar</taxon>
        <taxon>Alveolata</taxon>
        <taxon>Apicomplexa</taxon>
        <taxon>Conoidasida</taxon>
        <taxon>Coccidia</taxon>
        <taxon>Eucoccidiorida</taxon>
        <taxon>Eimeriorina</taxon>
        <taxon>Sarcocystidae</taxon>
        <taxon>Cystoisospora</taxon>
    </lineage>
</organism>
<sequence length="127" mass="14785">MEKLKDERETEKAMNVCLAVSERKGRVRVCVCNHAGVECMYAARVYLHHMRKRYTYTVVLGKKKRNVEIPTCRYIQKRCLRTGDRYLCVCSVICLSCLTCLSLPCASNLRDLKKIFEVLLFLSERIT</sequence>
<dbReference type="Proteomes" id="UP000221165">
    <property type="component" value="Unassembled WGS sequence"/>
</dbReference>